<dbReference type="Proteomes" id="UP000521872">
    <property type="component" value="Unassembled WGS sequence"/>
</dbReference>
<evidence type="ECO:0000313" key="2">
    <source>
        <dbReference type="EMBL" id="KAF4612507.1"/>
    </source>
</evidence>
<gene>
    <name evidence="2" type="ORF">D9613_012746</name>
</gene>
<feature type="compositionally biased region" description="Polar residues" evidence="1">
    <location>
        <begin position="279"/>
        <end position="288"/>
    </location>
</feature>
<dbReference type="EMBL" id="JAACJL010000049">
    <property type="protein sequence ID" value="KAF4612507.1"/>
    <property type="molecule type" value="Genomic_DNA"/>
</dbReference>
<reference evidence="2 3" key="1">
    <citation type="submission" date="2019-12" db="EMBL/GenBank/DDBJ databases">
        <authorList>
            <person name="Floudas D."/>
            <person name="Bentzer J."/>
            <person name="Ahren D."/>
            <person name="Johansson T."/>
            <person name="Persson P."/>
            <person name="Tunlid A."/>
        </authorList>
    </citation>
    <scope>NUCLEOTIDE SEQUENCE [LARGE SCALE GENOMIC DNA]</scope>
    <source>
        <strain evidence="2 3">CBS 102.39</strain>
    </source>
</reference>
<keyword evidence="3" id="KW-1185">Reference proteome</keyword>
<name>A0A8H4VK18_9AGAR</name>
<proteinExistence type="predicted"/>
<evidence type="ECO:0000313" key="3">
    <source>
        <dbReference type="Proteomes" id="UP000521872"/>
    </source>
</evidence>
<dbReference type="SUPFAM" id="SSF52047">
    <property type="entry name" value="RNI-like"/>
    <property type="match status" value="1"/>
</dbReference>
<organism evidence="2 3">
    <name type="scientific">Agrocybe pediades</name>
    <dbReference type="NCBI Taxonomy" id="84607"/>
    <lineage>
        <taxon>Eukaryota</taxon>
        <taxon>Fungi</taxon>
        <taxon>Dikarya</taxon>
        <taxon>Basidiomycota</taxon>
        <taxon>Agaricomycotina</taxon>
        <taxon>Agaricomycetes</taxon>
        <taxon>Agaricomycetidae</taxon>
        <taxon>Agaricales</taxon>
        <taxon>Agaricineae</taxon>
        <taxon>Strophariaceae</taxon>
        <taxon>Agrocybe</taxon>
    </lineage>
</organism>
<feature type="compositionally biased region" description="Low complexity" evidence="1">
    <location>
        <begin position="19"/>
        <end position="30"/>
    </location>
</feature>
<dbReference type="AlphaFoldDB" id="A0A8H4VK18"/>
<sequence length="390" mass="42358">MDTLPPELHSLICHFASLPSSSSSTRAPHSPTEHDLMKDFPGSTIRALNSVSRYFYHISQPYLYTTVCITSGLEQAARLLEKLESDTSSASSSAIDGQRRREIIIRHLFISDTALLPSSSSTPDSSSSSSTKIIPRLLTLTSPTLYSLTLIFSPSSSTNPNLSSTSLIGRVYRTYFPCLEYLTISGYYPFPSRPFRSRSPSPLSGQASTCFPPPLPPTNFPSLTTLHLNGNPNPTGILQTGCLSDSFPSLAYLTLSGINLAKKGFVKEVECALEGALSSAGTTTSRNNGNEEDGKNETSAYDDDLFPARFPPKLRRFVIRGQPGLQSSLADGANRAGSVIDGNMASLRSKARQLDKPRNTGTFELLVPDIPPNELEPVHFLKYWLAGGTR</sequence>
<evidence type="ECO:0000256" key="1">
    <source>
        <dbReference type="SAM" id="MobiDB-lite"/>
    </source>
</evidence>
<protein>
    <submittedName>
        <fullName evidence="2">Uncharacterized protein</fullName>
    </submittedName>
</protein>
<comment type="caution">
    <text evidence="2">The sequence shown here is derived from an EMBL/GenBank/DDBJ whole genome shotgun (WGS) entry which is preliminary data.</text>
</comment>
<feature type="region of interest" description="Disordered" evidence="1">
    <location>
        <begin position="19"/>
        <end position="39"/>
    </location>
</feature>
<feature type="region of interest" description="Disordered" evidence="1">
    <location>
        <begin position="277"/>
        <end position="305"/>
    </location>
</feature>
<accession>A0A8H4VK18</accession>